<dbReference type="GO" id="GO:0060271">
    <property type="term" value="P:cilium assembly"/>
    <property type="evidence" value="ECO:0007669"/>
    <property type="project" value="TreeGrafter"/>
</dbReference>
<dbReference type="Pfam" id="PF26579">
    <property type="entry name" value="Ig_CFAP47"/>
    <property type="match status" value="1"/>
</dbReference>
<name>A0A1Y2ECT0_9FUNG</name>
<evidence type="ECO:0000259" key="2">
    <source>
        <dbReference type="Pfam" id="PF26579"/>
    </source>
</evidence>
<dbReference type="InterPro" id="IPR013783">
    <property type="entry name" value="Ig-like_fold"/>
</dbReference>
<feature type="domain" description="Cilia- and flagella-associated protein 47" evidence="1">
    <location>
        <begin position="1657"/>
        <end position="1746"/>
    </location>
</feature>
<evidence type="ECO:0000313" key="3">
    <source>
        <dbReference type="EMBL" id="ORY69227.1"/>
    </source>
</evidence>
<dbReference type="Pfam" id="PF24529">
    <property type="entry name" value="CFAP47"/>
    <property type="match status" value="1"/>
</dbReference>
<comment type="caution">
    <text evidence="3">The sequence shown here is derived from an EMBL/GenBank/DDBJ whole genome shotgun (WGS) entry which is preliminary data.</text>
</comment>
<proteinExistence type="predicted"/>
<dbReference type="OrthoDB" id="10060824at2759"/>
<evidence type="ECO:0000259" key="1">
    <source>
        <dbReference type="Pfam" id="PF24529"/>
    </source>
</evidence>
<dbReference type="Proteomes" id="UP000193920">
    <property type="component" value="Unassembled WGS sequence"/>
</dbReference>
<dbReference type="STRING" id="1754190.A0A1Y2ECT0"/>
<dbReference type="EMBL" id="MCOG01000045">
    <property type="protein sequence ID" value="ORY69227.1"/>
    <property type="molecule type" value="Genomic_DNA"/>
</dbReference>
<reference evidence="3 4" key="1">
    <citation type="submission" date="2016-08" db="EMBL/GenBank/DDBJ databases">
        <title>A Parts List for Fungal Cellulosomes Revealed by Comparative Genomics.</title>
        <authorList>
            <consortium name="DOE Joint Genome Institute"/>
            <person name="Haitjema C.H."/>
            <person name="Gilmore S.P."/>
            <person name="Henske J.K."/>
            <person name="Solomon K.V."/>
            <person name="De Groot R."/>
            <person name="Kuo A."/>
            <person name="Mondo S.J."/>
            <person name="Salamov A.A."/>
            <person name="Labutti K."/>
            <person name="Zhao Z."/>
            <person name="Chiniquy J."/>
            <person name="Barry K."/>
            <person name="Brewer H.M."/>
            <person name="Purvine S.O."/>
            <person name="Wright A.T."/>
            <person name="Boxma B."/>
            <person name="Van Alen T."/>
            <person name="Hackstein J.H."/>
            <person name="Baker S.E."/>
            <person name="Grigoriev I.V."/>
            <person name="O'Malley M.A."/>
        </authorList>
    </citation>
    <scope>NUCLEOTIDE SEQUENCE [LARGE SCALE GENOMIC DNA]</scope>
    <source>
        <strain evidence="3 4">G1</strain>
    </source>
</reference>
<feature type="domain" description="CFAP47-like immunoglobulin-like" evidence="2">
    <location>
        <begin position="2777"/>
        <end position="2893"/>
    </location>
</feature>
<organism evidence="3 4">
    <name type="scientific">Neocallimastix californiae</name>
    <dbReference type="NCBI Taxonomy" id="1754190"/>
    <lineage>
        <taxon>Eukaryota</taxon>
        <taxon>Fungi</taxon>
        <taxon>Fungi incertae sedis</taxon>
        <taxon>Chytridiomycota</taxon>
        <taxon>Chytridiomycota incertae sedis</taxon>
        <taxon>Neocallimastigomycetes</taxon>
        <taxon>Neocallimastigales</taxon>
        <taxon>Neocallimastigaceae</taxon>
        <taxon>Neocallimastix</taxon>
    </lineage>
</organism>
<accession>A0A1Y2ECT0</accession>
<dbReference type="Gene3D" id="2.60.40.10">
    <property type="entry name" value="Immunoglobulins"/>
    <property type="match status" value="6"/>
</dbReference>
<sequence length="3009" mass="347395">MLQDLVSNISYDDDDNISKLQKNHLVKSDFHVVTLKNRNKDYGSNLRIEPKEVNIYDFEVETHYSFSIKISNSAKDMQKLLIKPPRNPYLTVNKNCRKYIHGFELAPGLSVDINFDLFIPVLSSSSNSCLSNISDQINNYNVHLFQEELIIILDYHYPVHVPIRAFPPEPQLSFTEYIDFGKQMLVPIHEKKVEKELSYFSNDDEDMKKEFLLLNSKNSITVNSSYKVPINSNSSDNKSKLNTPSIISHKSSSIQLKSSKFSEEDWNYALEKKFTITNIGKIKTKFTITYDENSPLKIFPTSGVLDPINENEKSFYIIPSVKNENSIEITVKYLPCNEGLFDETLYVRIEEDVRVLNTNLKINCNNSNNNKVKTIIVHANVLKHSLSFLDYNKEELDIQNITFKSLYYSQKHEIKAYIFNNDKKEIKYSVINSNVLKPLIPPKKILEFQSEIFNEQEEKTCIKIIPNEGVIKPNQLFPINLSIKKYITDLTLKIENQDNNKPQYYPINFKLNGEATPLHFESIKKLKITNRSKTLPLSFVIKHVAHFKIRPSQGILQPEEIGEFDVIFKPNQFGTFKKKIEITFFNKNIDQYIPPSLNDNDILETVNIKVSGSSESTDNKNCRFPQDMYHDKHIDEINKTYIYEELRLSGPRKIENPERTAHVQHRKLYDMYIRSCYNNRELKKALKIFNNNDFIDTVKNFGIHEDYSKISVTNGLVPPEPLLNIETNGKNYSGENKSKVEKKIKNQILKESSEFELLFYNNFHKYTELFKKLSEPTIINSNIPCTLSVEQINNVELTTYDLIMIFSSVKSIKFGEVSCHSVNRYPLNILNGTLNRIPIHVKFENNNLAKKNITIFPNQRSISPMDFGGFEVIFKSDEPGNYSVNLVYSICNRYLYSIPVSAVVIPAKIEVNKKALDFNINFGEINIKKQESLVEYNRNELLTPQNDKEHIINYIDIPYEEKIVNLKNTGNYNVKYSWDLLQSENNNTLLCTEVPNVSTLLNYNGVFHINQREGVIEKNSSISVAIRYYPSIKSRNNYVLVLNAIDYDSNQITNSTLIKCSAFISGSKCSLVQASNNEIFDFGVLSKANPKKDFSFNYFNYDRYQHLFLNQNFKIIKIKNKGNNSSFYCVKPYSNSEIFIENSYGIIEANSTLELKVWVNPTKVRIKEDIIEINIFGEGTTIKIPIKYECVAPNISINKCECEFKLKTIIGNSFSGEVKLINSSRATTTLLLDLRKYPEFGIKYSKSMKFITPMEILGKIISNGFNENHFKYQGIREVPQMSDLVNYLENIKNYTYDTSIKSNIYLIDISPNEVIDFQITYKPEKVETCKFNIPIQCLDESDNLSIPVFAESIVSPLSLSKLEINFKNNIMNEKYTELVESENLEEIEMINQSENTIKWKVEDSYKIKIKDIFVFSKTSGTIDFGKSFKLLIKFNPNTVGSFSENINIFFGNDDYNNVICLTLNGNSVKPYILFDPPELYFPIVPYNEVSVISFGIINYGCSRNELKTKIQNSVLEQVGYFDLYFPEGRLLKSSGEKLNVILQFVSTNKKANPISFSSTIEISEDISNSTIYYLPIYGTSSNSCFTLYSYLWNLEFTKRQEESNKEIYKVEEKNEIKLSPLEIINENKKKLRLKPFSQHFHTPNGIELTDCNYEEYNNYLDDLADVATRWLSNNTNYNITEDPFPRCFVENYGDPIIELMNNLSGNKKNYIQMAIPNKNLKKKEKVLFYYKQYLEIINNLKNFGALYGKSLFTLNNDLRNYYSKCREYYDVISKEVWVTILFQIINVFIFKNITMKQYLNFNNNLNKKKTELIEELQVHKNIYSTPEHILFSWIKNETNKDIENDNNEFSYTCLINKKLQDFTVLSDLLCAYIPSLRSRFNNMSRKHQSQAYQERNSKIFMKILNELLNTNYPKISPGKVILGNIYEILLLLAFLYQLLPSISKVQTIEFSGKLREPIKKTVEISNNSNQTINFIINQNDSLDFKLDLPKERNKILTLKEKSSKTINITFIGKFSKPESSFIRFIPQYLSFNHVTAINYRLMSNINEATLENIIYIETPLFKVPPCTTTFDVKNPYETEGVFKIILHEKKNKNQNTAYNSFKISKNEINLLPNKATPFTVSFIPTMLESYSCILHFINDQIGEFMYKIEGKTIYPLPMEIYQWSCRTSKTLYKTLNIPFINENREKTFKYLNSKNDLDDINLNSHKNNEDNKEYIYTIEYSSEFFSGSNKFIFNTEKAINNLKNNGFEIPISFTPKYSGKYSCYIVIKRNDKKDIRVYLINCTSIPEGKKAKLEFNTPSRKEIIQNIPIINNTNNSWTIKSNLKGSNFSTPSIINVKPHSSEDFPIKFKSQLPCRIEGHLILSNLQNNQKYEFDLLGISTEPMAEDDIKLNGKAREVISYSFPVHNYTEYDDYFTISTDLPLISSTTSLHVKAGGTEYCDVKLFPKSSGTFKNSITFINKDMTNYIWYNVELNIDKPDPEGKILLSSDVRKSITLVLNISNKTEKTVQYKILYKGDCLSGKKSISILPNSIYEYELTYAPILSGISSGYLMFHNELIGDFWYILNFEAKDSPPIELPVMECPLGKNASQIIVLSNPTSQTVNINIQSTNNREFQVIDYKMIESKTRQKGLSSLILNPNEKKKIGLHFWPSSLNQTIDAKITFSSSLIGNTVYVVKGYGVKPELMNEILVTAVLGNITTSNLTFNNPLLSPIDVKIDLISETDTFQLLMKKNTYHVTSNGNIEIPFSFIPTNVMKYNAILKIVAENDLCFSYPLIGVVETSVKSPTLLIEGNCKQLIEKTLEFPLINYIYNKKKLKHKEKVFSINIENDNNKNDLALENIKLSLNEIKIEEDDNITMIVKVSYTPNQVFDKKLYLIVTDNTSGGRWKYNLHVISHPPLIDDVITIEGSINKSNCISFNIKNNSNEVKKFRAFFDESTPPEFSIQPEYGQLVPESQCGENDNQFIITYTPTNYGKILSGRLNIVCKDISWSYLVKGVPPKINISKNRKINA</sequence>
<protein>
    <recommendedName>
        <fullName evidence="5">Calponin-homology (CH) domain-containing protein</fullName>
    </recommendedName>
</protein>
<gene>
    <name evidence="3" type="ORF">LY90DRAFT_667531</name>
</gene>
<evidence type="ECO:0008006" key="5">
    <source>
        <dbReference type="Google" id="ProtNLM"/>
    </source>
</evidence>
<keyword evidence="4" id="KW-1185">Reference proteome</keyword>
<dbReference type="GO" id="GO:0005929">
    <property type="term" value="C:cilium"/>
    <property type="evidence" value="ECO:0007669"/>
    <property type="project" value="TreeGrafter"/>
</dbReference>
<dbReference type="InterPro" id="IPR058952">
    <property type="entry name" value="Ig_CFAP47"/>
</dbReference>
<dbReference type="PANTHER" id="PTHR45912:SF3">
    <property type="entry name" value="CILIA- AND FLAGELLA-ASSOCIATED PROTEIN 47"/>
    <property type="match status" value="1"/>
</dbReference>
<dbReference type="InterPro" id="IPR056343">
    <property type="entry name" value="CFAP47_dom"/>
</dbReference>
<evidence type="ECO:0000313" key="4">
    <source>
        <dbReference type="Proteomes" id="UP000193920"/>
    </source>
</evidence>
<dbReference type="PANTHER" id="PTHR45912">
    <property type="entry name" value="CILIA- AND FLAGELLA-ASSOCIATED PROTEIN 47"/>
    <property type="match status" value="1"/>
</dbReference>